<accession>A0A316VAM7</accession>
<keyword evidence="2" id="KW-0521">NADP</keyword>
<evidence type="ECO:0000256" key="2">
    <source>
        <dbReference type="ARBA" id="ARBA00022857"/>
    </source>
</evidence>
<dbReference type="AlphaFoldDB" id="A0A316VAM7"/>
<dbReference type="InterPro" id="IPR002347">
    <property type="entry name" value="SDR_fam"/>
</dbReference>
<dbReference type="PANTHER" id="PTHR43490:SF99">
    <property type="entry name" value="SHORT-CHAIN DEHYDROGENASE_REDUCTASE"/>
    <property type="match status" value="1"/>
</dbReference>
<dbReference type="InterPro" id="IPR020904">
    <property type="entry name" value="Sc_DH/Rdtase_CS"/>
</dbReference>
<dbReference type="RefSeq" id="XP_025354878.1">
    <property type="nucleotide sequence ID" value="XM_025498536.1"/>
</dbReference>
<protein>
    <submittedName>
        <fullName evidence="5">NAD(P)-binding protein</fullName>
    </submittedName>
</protein>
<dbReference type="STRING" id="1280837.A0A316VAM7"/>
<dbReference type="InterPro" id="IPR036291">
    <property type="entry name" value="NAD(P)-bd_dom_sf"/>
</dbReference>
<dbReference type="PRINTS" id="PR00081">
    <property type="entry name" value="GDHRDH"/>
</dbReference>
<evidence type="ECO:0000256" key="3">
    <source>
        <dbReference type="ARBA" id="ARBA00023002"/>
    </source>
</evidence>
<evidence type="ECO:0000256" key="1">
    <source>
        <dbReference type="ARBA" id="ARBA00006484"/>
    </source>
</evidence>
<gene>
    <name evidence="5" type="ORF">FA14DRAFT_160121</name>
</gene>
<dbReference type="SUPFAM" id="SSF51735">
    <property type="entry name" value="NAD(P)-binding Rossmann-fold domains"/>
    <property type="match status" value="1"/>
</dbReference>
<proteinExistence type="inferred from homology"/>
<dbReference type="GeneID" id="37020317"/>
<dbReference type="Pfam" id="PF00106">
    <property type="entry name" value="adh_short"/>
    <property type="match status" value="1"/>
</dbReference>
<dbReference type="Gene3D" id="3.40.50.720">
    <property type="entry name" value="NAD(P)-binding Rossmann-like Domain"/>
    <property type="match status" value="1"/>
</dbReference>
<keyword evidence="6" id="KW-1185">Reference proteome</keyword>
<dbReference type="GO" id="GO:0016491">
    <property type="term" value="F:oxidoreductase activity"/>
    <property type="evidence" value="ECO:0007669"/>
    <property type="project" value="UniProtKB-KW"/>
</dbReference>
<evidence type="ECO:0000256" key="4">
    <source>
        <dbReference type="RuleBase" id="RU000363"/>
    </source>
</evidence>
<comment type="similarity">
    <text evidence="1 4">Belongs to the short-chain dehydrogenases/reductases (SDR) family.</text>
</comment>
<dbReference type="EMBL" id="KZ819603">
    <property type="protein sequence ID" value="PWN34576.1"/>
    <property type="molecule type" value="Genomic_DNA"/>
</dbReference>
<name>A0A316VAM7_9BASI</name>
<organism evidence="5 6">
    <name type="scientific">Meira miltonrushii</name>
    <dbReference type="NCBI Taxonomy" id="1280837"/>
    <lineage>
        <taxon>Eukaryota</taxon>
        <taxon>Fungi</taxon>
        <taxon>Dikarya</taxon>
        <taxon>Basidiomycota</taxon>
        <taxon>Ustilaginomycotina</taxon>
        <taxon>Exobasidiomycetes</taxon>
        <taxon>Exobasidiales</taxon>
        <taxon>Brachybasidiaceae</taxon>
        <taxon>Meira</taxon>
    </lineage>
</organism>
<dbReference type="GO" id="GO:0016020">
    <property type="term" value="C:membrane"/>
    <property type="evidence" value="ECO:0007669"/>
    <property type="project" value="TreeGrafter"/>
</dbReference>
<evidence type="ECO:0000313" key="5">
    <source>
        <dbReference type="EMBL" id="PWN34576.1"/>
    </source>
</evidence>
<dbReference type="OrthoDB" id="3192213at2759"/>
<dbReference type="PROSITE" id="PS00061">
    <property type="entry name" value="ADH_SHORT"/>
    <property type="match status" value="1"/>
</dbReference>
<keyword evidence="3" id="KW-0560">Oxidoreductase</keyword>
<dbReference type="PANTHER" id="PTHR43490">
    <property type="entry name" value="(+)-NEOMENTHOL DEHYDROGENASE"/>
    <property type="match status" value="1"/>
</dbReference>
<reference evidence="5 6" key="1">
    <citation type="journal article" date="2018" name="Mol. Biol. Evol.">
        <title>Broad Genomic Sampling Reveals a Smut Pathogenic Ancestry of the Fungal Clade Ustilaginomycotina.</title>
        <authorList>
            <person name="Kijpornyongpan T."/>
            <person name="Mondo S.J."/>
            <person name="Barry K."/>
            <person name="Sandor L."/>
            <person name="Lee J."/>
            <person name="Lipzen A."/>
            <person name="Pangilinan J."/>
            <person name="LaButti K."/>
            <person name="Hainaut M."/>
            <person name="Henrissat B."/>
            <person name="Grigoriev I.V."/>
            <person name="Spatafora J.W."/>
            <person name="Aime M.C."/>
        </authorList>
    </citation>
    <scope>NUCLEOTIDE SEQUENCE [LARGE SCALE GENOMIC DNA]</scope>
    <source>
        <strain evidence="5 6">MCA 3882</strain>
    </source>
</reference>
<dbReference type="PRINTS" id="PR00080">
    <property type="entry name" value="SDRFAMILY"/>
</dbReference>
<evidence type="ECO:0000313" key="6">
    <source>
        <dbReference type="Proteomes" id="UP000245771"/>
    </source>
</evidence>
<sequence length="249" mass="27100">MSSTQKVHILITGANQGLGFVSAQQLLRQGDNLHIYIAARDPKKGQEALQKLNEQSDKKASNSVELVELDITNDDSIDQITKQVKQLDILVNNAAISGGMEEAKGASAIRKQLQNVYNTNIFGTVALTDALLPLLTTGTHSVKPAIINISSDLGSFGNQNNPDWRHYKIPFAFYPSTKSALNMFTTVYAKKLPDLRIISVNPGYTATNFNGNTGYKTPEEGASAYTHAILNFNGPSDTFVEQGGKTIPW</sequence>
<dbReference type="InParanoid" id="A0A316VAM7"/>
<dbReference type="Proteomes" id="UP000245771">
    <property type="component" value="Unassembled WGS sequence"/>
</dbReference>